<dbReference type="PROSITE" id="PS51977">
    <property type="entry name" value="WGR"/>
    <property type="match status" value="1"/>
</dbReference>
<comment type="caution">
    <text evidence="2">The sequence shown here is derived from an EMBL/GenBank/DDBJ whole genome shotgun (WGS) entry which is preliminary data.</text>
</comment>
<dbReference type="CDD" id="cd07996">
    <property type="entry name" value="WGR_MMR_like"/>
    <property type="match status" value="1"/>
</dbReference>
<dbReference type="EMBL" id="BPFH01000011">
    <property type="protein sequence ID" value="GIT97094.1"/>
    <property type="molecule type" value="Genomic_DNA"/>
</dbReference>
<dbReference type="InterPro" id="IPR036930">
    <property type="entry name" value="WGR_dom_sf"/>
</dbReference>
<dbReference type="SUPFAM" id="SSF142921">
    <property type="entry name" value="WGR domain-like"/>
    <property type="match status" value="1"/>
</dbReference>
<accession>A0ABQ4NS68</accession>
<proteinExistence type="predicted"/>
<dbReference type="InterPro" id="IPR008893">
    <property type="entry name" value="WGR_domain"/>
</dbReference>
<dbReference type="Pfam" id="PF05406">
    <property type="entry name" value="WGR"/>
    <property type="match status" value="1"/>
</dbReference>
<dbReference type="InterPro" id="IPR049809">
    <property type="entry name" value="YehF/YfeS-like_WGR"/>
</dbReference>
<organism evidence="2 3">
    <name type="scientific">Jannaschia pagri</name>
    <dbReference type="NCBI Taxonomy" id="2829797"/>
    <lineage>
        <taxon>Bacteria</taxon>
        <taxon>Pseudomonadati</taxon>
        <taxon>Pseudomonadota</taxon>
        <taxon>Alphaproteobacteria</taxon>
        <taxon>Rhodobacterales</taxon>
        <taxon>Roseobacteraceae</taxon>
        <taxon>Jannaschia</taxon>
    </lineage>
</organism>
<reference evidence="2 3" key="1">
    <citation type="submission" date="2021-05" db="EMBL/GenBank/DDBJ databases">
        <title>Bacteria Genome sequencing.</title>
        <authorList>
            <person name="Takabe Y."/>
            <person name="Nakajima Y."/>
            <person name="Suzuki S."/>
            <person name="Shiozaki T."/>
        </authorList>
    </citation>
    <scope>NUCLEOTIDE SEQUENCE [LARGE SCALE GENOMIC DNA]</scope>
    <source>
        <strain evidence="2 3">AI_62</strain>
    </source>
</reference>
<gene>
    <name evidence="2" type="ORF">JANAI62_37170</name>
</gene>
<feature type="domain" description="WGR" evidence="1">
    <location>
        <begin position="1"/>
        <end position="82"/>
    </location>
</feature>
<keyword evidence="3" id="KW-1185">Reference proteome</keyword>
<dbReference type="Proteomes" id="UP000786693">
    <property type="component" value="Unassembled WGS sequence"/>
</dbReference>
<sequence>MHQLELFPQDIRIERVDPDQNMHRFYRLHIQPNLFGGANLFREWGRIGTAGHLMAEQFDDDGQAADALVAFLRVKTRRGYRP</sequence>
<dbReference type="SMART" id="SM00773">
    <property type="entry name" value="WGR"/>
    <property type="match status" value="1"/>
</dbReference>
<name>A0ABQ4NS68_9RHOB</name>
<evidence type="ECO:0000313" key="3">
    <source>
        <dbReference type="Proteomes" id="UP000786693"/>
    </source>
</evidence>
<evidence type="ECO:0000259" key="1">
    <source>
        <dbReference type="PROSITE" id="PS51977"/>
    </source>
</evidence>
<dbReference type="Gene3D" id="2.20.140.10">
    <property type="entry name" value="WGR domain"/>
    <property type="match status" value="1"/>
</dbReference>
<protein>
    <submittedName>
        <fullName evidence="2">WGR domain-containing protein</fullName>
    </submittedName>
</protein>
<evidence type="ECO:0000313" key="2">
    <source>
        <dbReference type="EMBL" id="GIT97094.1"/>
    </source>
</evidence>
<dbReference type="RefSeq" id="WP_220750575.1">
    <property type="nucleotide sequence ID" value="NZ_BPFH01000011.1"/>
</dbReference>